<proteinExistence type="predicted"/>
<dbReference type="Pfam" id="PF09537">
    <property type="entry name" value="DUF2383"/>
    <property type="match status" value="1"/>
</dbReference>
<accession>A0A177ZUL8</accession>
<dbReference type="InterPro" id="IPR012347">
    <property type="entry name" value="Ferritin-like"/>
</dbReference>
<dbReference type="PATRIC" id="fig|217031.6.peg.2667"/>
<dbReference type="RefSeq" id="WP_057987810.1">
    <property type="nucleotide sequence ID" value="NZ_LDJR01000050.1"/>
</dbReference>
<comment type="caution">
    <text evidence="2">The sequence shown here is derived from an EMBL/GenBank/DDBJ whole genome shotgun (WGS) entry which is preliminary data.</text>
</comment>
<dbReference type="InterPro" id="IPR019052">
    <property type="entry name" value="DUF2383"/>
</dbReference>
<evidence type="ECO:0000313" key="3">
    <source>
        <dbReference type="Proteomes" id="UP000077881"/>
    </source>
</evidence>
<reference evidence="2 3" key="1">
    <citation type="submission" date="2015-05" db="EMBL/GenBank/DDBJ databases">
        <title>Comparison of genome.</title>
        <authorList>
            <person name="Zheng Z."/>
            <person name="Sun M."/>
        </authorList>
    </citation>
    <scope>NUCLEOTIDE SEQUENCE [LARGE SCALE GENOMIC DNA]</scope>
    <source>
        <strain evidence="2 3">G25-74</strain>
    </source>
</reference>
<dbReference type="AlphaFoldDB" id="A0A177ZUL8"/>
<dbReference type="InterPro" id="IPR009078">
    <property type="entry name" value="Ferritin-like_SF"/>
</dbReference>
<dbReference type="CDD" id="cd00657">
    <property type="entry name" value="Ferritin_like"/>
    <property type="match status" value="1"/>
</dbReference>
<evidence type="ECO:0000313" key="2">
    <source>
        <dbReference type="EMBL" id="OAK70548.1"/>
    </source>
</evidence>
<dbReference type="SUPFAM" id="SSF47240">
    <property type="entry name" value="Ferritin-like"/>
    <property type="match status" value="1"/>
</dbReference>
<dbReference type="OrthoDB" id="1706687at2"/>
<keyword evidence="3" id="KW-1185">Reference proteome</keyword>
<name>A0A177ZUL8_9BACI</name>
<gene>
    <name evidence="2" type="ORF">ABB05_12400</name>
</gene>
<organism evidence="2 3">
    <name type="scientific">Lederbergia galactosidilytica</name>
    <dbReference type="NCBI Taxonomy" id="217031"/>
    <lineage>
        <taxon>Bacteria</taxon>
        <taxon>Bacillati</taxon>
        <taxon>Bacillota</taxon>
        <taxon>Bacilli</taxon>
        <taxon>Bacillales</taxon>
        <taxon>Bacillaceae</taxon>
        <taxon>Lederbergia</taxon>
    </lineage>
</organism>
<protein>
    <recommendedName>
        <fullName evidence="1">DUF2383 domain-containing protein</fullName>
    </recommendedName>
</protein>
<dbReference type="EMBL" id="LDJR01000050">
    <property type="protein sequence ID" value="OAK70548.1"/>
    <property type="molecule type" value="Genomic_DNA"/>
</dbReference>
<dbReference type="STRING" id="217031.ABB05_12400"/>
<dbReference type="Proteomes" id="UP000077881">
    <property type="component" value="Unassembled WGS sequence"/>
</dbReference>
<sequence length="142" mass="16062">MESTIKELNQFLEGNFMAIHTYDQYIHHTNDPKIKGILQNIQQNHKQHAAMIAKRIQDLGGLPAHDVSGKNKMIEFMSKLKEVTTDTNSILKDAAVGENRGIQTSKKILDGDLDAESLQLVKNILERDQEHIELLNQYIGAN</sequence>
<evidence type="ECO:0000259" key="1">
    <source>
        <dbReference type="Pfam" id="PF09537"/>
    </source>
</evidence>
<dbReference type="Gene3D" id="1.20.1260.10">
    <property type="match status" value="1"/>
</dbReference>
<feature type="domain" description="DUF2383" evidence="1">
    <location>
        <begin position="4"/>
        <end position="110"/>
    </location>
</feature>